<gene>
    <name evidence="2" type="ORF">HMPREF0758_1710</name>
</gene>
<dbReference type="Proteomes" id="UP000005723">
    <property type="component" value="Unassembled WGS sequence"/>
</dbReference>
<accession>D4E0L0</accession>
<protein>
    <submittedName>
        <fullName evidence="2">Uncharacterized protein</fullName>
    </submittedName>
</protein>
<keyword evidence="1" id="KW-1133">Transmembrane helix</keyword>
<feature type="transmembrane region" description="Helical" evidence="1">
    <location>
        <begin position="6"/>
        <end position="27"/>
    </location>
</feature>
<comment type="caution">
    <text evidence="2">The sequence shown here is derived from an EMBL/GenBank/DDBJ whole genome shotgun (WGS) entry which is preliminary data.</text>
</comment>
<dbReference type="HOGENOM" id="CLU_3188921_0_0_6"/>
<keyword evidence="1" id="KW-0812">Transmembrane</keyword>
<organism evidence="2 3">
    <name type="scientific">Serratia odorifera DSM 4582</name>
    <dbReference type="NCBI Taxonomy" id="667129"/>
    <lineage>
        <taxon>Bacteria</taxon>
        <taxon>Pseudomonadati</taxon>
        <taxon>Pseudomonadota</taxon>
        <taxon>Gammaproteobacteria</taxon>
        <taxon>Enterobacterales</taxon>
        <taxon>Yersiniaceae</taxon>
        <taxon>Serratia</taxon>
    </lineage>
</organism>
<evidence type="ECO:0000313" key="2">
    <source>
        <dbReference type="EMBL" id="EFE96659.1"/>
    </source>
</evidence>
<dbReference type="EMBL" id="ADBY01000029">
    <property type="protein sequence ID" value="EFE96659.1"/>
    <property type="molecule type" value="Genomic_DNA"/>
</dbReference>
<evidence type="ECO:0000256" key="1">
    <source>
        <dbReference type="SAM" id="Phobius"/>
    </source>
</evidence>
<reference evidence="2 3" key="1">
    <citation type="submission" date="2010-01" db="EMBL/GenBank/DDBJ databases">
        <authorList>
            <person name="Muzny D."/>
            <person name="Qin X."/>
            <person name="Deng J."/>
            <person name="Jiang H."/>
            <person name="Liu Y."/>
            <person name="Qu J."/>
            <person name="Song X.-Z."/>
            <person name="Zhang L."/>
            <person name="Thornton R."/>
            <person name="Coyle M."/>
            <person name="Francisco L."/>
            <person name="Jackson L."/>
            <person name="Javaid M."/>
            <person name="Korchina V."/>
            <person name="Kovar C."/>
            <person name="Mata R."/>
            <person name="Mathew T."/>
            <person name="Ngo R."/>
            <person name="Nguyen L."/>
            <person name="Nguyen N."/>
            <person name="Okwuonu G."/>
            <person name="Ongeri F."/>
            <person name="Pham C."/>
            <person name="Simmons D."/>
            <person name="Wilczek-Boney K."/>
            <person name="Hale W."/>
            <person name="Jakkamsetti A."/>
            <person name="Pham P."/>
            <person name="Ruth R."/>
            <person name="San Lucas F."/>
            <person name="Warren J."/>
            <person name="Zhang J."/>
            <person name="Zhao Z."/>
            <person name="Zhou C."/>
            <person name="Zhu D."/>
            <person name="Lee S."/>
            <person name="Bess C."/>
            <person name="Blankenburg K."/>
            <person name="Forbes L."/>
            <person name="Fu Q."/>
            <person name="Gubbala S."/>
            <person name="Hirani K."/>
            <person name="Jayaseelan J.C."/>
            <person name="Lara F."/>
            <person name="Munidasa M."/>
            <person name="Palculict T."/>
            <person name="Patil S."/>
            <person name="Pu L.-L."/>
            <person name="Saada N."/>
            <person name="Tang L."/>
            <person name="Weissenberger G."/>
            <person name="Zhu Y."/>
            <person name="Hemphill L."/>
            <person name="Shang Y."/>
            <person name="Youmans B."/>
            <person name="Ayvaz T."/>
            <person name="Ross M."/>
            <person name="Santibanez J."/>
            <person name="Aqrawi P."/>
            <person name="Gross S."/>
            <person name="Joshi V."/>
            <person name="Fowler G."/>
            <person name="Nazareth L."/>
            <person name="Reid J."/>
            <person name="Worley K."/>
            <person name="Petrosino J."/>
            <person name="Highlander S."/>
            <person name="Gibbs R."/>
        </authorList>
    </citation>
    <scope>NUCLEOTIDE SEQUENCE [LARGE SCALE GENOMIC DNA]</scope>
    <source>
        <strain evidence="2 3">DSM 4582</strain>
    </source>
</reference>
<keyword evidence="1" id="KW-0472">Membrane</keyword>
<proteinExistence type="predicted"/>
<dbReference type="STRING" id="667129.HMPREF0758_1710"/>
<name>D4E0L0_SEROD</name>
<sequence length="46" mass="5444">MPTPVATDFGYSLVSLLYFLLFVYIWLHSTLMLERRLVTVLSIFYL</sequence>
<keyword evidence="3" id="KW-1185">Reference proteome</keyword>
<dbReference type="AlphaFoldDB" id="D4E0L0"/>
<evidence type="ECO:0000313" key="3">
    <source>
        <dbReference type="Proteomes" id="UP000005723"/>
    </source>
</evidence>